<name>A0A6I8TYT4_AEDAE</name>
<dbReference type="InParanoid" id="A0A6I8TYT4"/>
<gene>
    <name evidence="1" type="primary">110675578</name>
</gene>
<proteinExistence type="predicted"/>
<dbReference type="EnsemblMetazoa" id="AAEL020883-RB">
    <property type="protein sequence ID" value="AAEL020883-PB"/>
    <property type="gene ID" value="AAEL020883"/>
</dbReference>
<sequence>MPIWRSNRKNLYVMWHYGKWHQKILFLAKPFLQDILFVWLDVWSAKPLPALVKLALSVVIITIMLLPIAYALCGILVYLGFWQHQIDSLYPTVFPVKLHSLYWMRQICKRTVYSDAQVEFFQRKVHGFMLITAGMVDYMRLLFEIV</sequence>
<evidence type="ECO:0000313" key="2">
    <source>
        <dbReference type="Proteomes" id="UP000008820"/>
    </source>
</evidence>
<protein>
    <submittedName>
        <fullName evidence="1">Uncharacterized protein</fullName>
    </submittedName>
</protein>
<dbReference type="AlphaFoldDB" id="A0A6I8TYT4"/>
<evidence type="ECO:0000313" key="1">
    <source>
        <dbReference type="EnsemblMetazoa" id="AAEL020883-PB"/>
    </source>
</evidence>
<reference evidence="1 2" key="1">
    <citation type="submission" date="2017-06" db="EMBL/GenBank/DDBJ databases">
        <title>Aedes aegypti genome working group (AGWG) sequencing and assembly.</title>
        <authorList>
            <consortium name="Aedes aegypti Genome Working Group (AGWG)"/>
            <person name="Matthews B.J."/>
        </authorList>
    </citation>
    <scope>NUCLEOTIDE SEQUENCE [LARGE SCALE GENOMIC DNA]</scope>
    <source>
        <strain evidence="1 2">LVP_AGWG</strain>
    </source>
</reference>
<reference evidence="1" key="2">
    <citation type="submission" date="2020-05" db="UniProtKB">
        <authorList>
            <consortium name="EnsemblMetazoa"/>
        </authorList>
    </citation>
    <scope>IDENTIFICATION</scope>
    <source>
        <strain evidence="1">LVP_AGWG</strain>
    </source>
</reference>
<dbReference type="Proteomes" id="UP000008820">
    <property type="component" value="Chromosome 2"/>
</dbReference>
<organism evidence="1 2">
    <name type="scientific">Aedes aegypti</name>
    <name type="common">Yellowfever mosquito</name>
    <name type="synonym">Culex aegypti</name>
    <dbReference type="NCBI Taxonomy" id="7159"/>
    <lineage>
        <taxon>Eukaryota</taxon>
        <taxon>Metazoa</taxon>
        <taxon>Ecdysozoa</taxon>
        <taxon>Arthropoda</taxon>
        <taxon>Hexapoda</taxon>
        <taxon>Insecta</taxon>
        <taxon>Pterygota</taxon>
        <taxon>Neoptera</taxon>
        <taxon>Endopterygota</taxon>
        <taxon>Diptera</taxon>
        <taxon>Nematocera</taxon>
        <taxon>Culicoidea</taxon>
        <taxon>Culicidae</taxon>
        <taxon>Culicinae</taxon>
        <taxon>Aedini</taxon>
        <taxon>Aedes</taxon>
        <taxon>Stegomyia</taxon>
    </lineage>
</organism>
<keyword evidence="2" id="KW-1185">Reference proteome</keyword>
<dbReference type="OrthoDB" id="7760171at2759"/>
<accession>A0A6I8TYT4</accession>